<evidence type="ECO:0000313" key="1">
    <source>
        <dbReference type="EMBL" id="OHX38829.1"/>
    </source>
</evidence>
<gene>
    <name evidence="1" type="ORF">BBV17_04795</name>
</gene>
<reference evidence="1 2" key="1">
    <citation type="submission" date="2016-07" db="EMBL/GenBank/DDBJ databases">
        <title>Bacillus oceanisediminis whole genome.</title>
        <authorList>
            <person name="Pal Y."/>
            <person name="Verma A."/>
            <person name="Mual P."/>
            <person name="Srinivasan K."/>
        </authorList>
    </citation>
    <scope>NUCLEOTIDE SEQUENCE [LARGE SCALE GENOMIC DNA]</scope>
    <source>
        <strain evidence="1 2">Bhandara28</strain>
    </source>
</reference>
<comment type="caution">
    <text evidence="1">The sequence shown here is derived from an EMBL/GenBank/DDBJ whole genome shotgun (WGS) entry which is preliminary data.</text>
</comment>
<keyword evidence="2" id="KW-1185">Reference proteome</keyword>
<dbReference type="NCBIfam" id="NF047353">
    <property type="entry name" value="tube_lmo2291"/>
    <property type="match status" value="1"/>
</dbReference>
<evidence type="ECO:0000313" key="2">
    <source>
        <dbReference type="Proteomes" id="UP000180194"/>
    </source>
</evidence>
<sequence>MAGFTLNSAHTFEIETSQTTDEMTQVWARVAAGINTFDPQWNEEIDQTPYLDGDGFGSSDVTAAQLVIAFEGHRKYGDEAQDFIAGLQTELGEGRKTLFRWTDPEGDSYEGPCTVANIVGASGAANEKSTFSFEIHFNGKPTYTPAVP</sequence>
<organism evidence="1 2">
    <name type="scientific">Cytobacillus oceanisediminis</name>
    <dbReference type="NCBI Taxonomy" id="665099"/>
    <lineage>
        <taxon>Bacteria</taxon>
        <taxon>Bacillati</taxon>
        <taxon>Bacillota</taxon>
        <taxon>Bacilli</taxon>
        <taxon>Bacillales</taxon>
        <taxon>Bacillaceae</taxon>
        <taxon>Cytobacillus</taxon>
    </lineage>
</organism>
<dbReference type="Proteomes" id="UP000180194">
    <property type="component" value="Unassembled WGS sequence"/>
</dbReference>
<protein>
    <submittedName>
        <fullName evidence="1">Capsid protein</fullName>
    </submittedName>
</protein>
<accession>A0ABX3CJR8</accession>
<proteinExistence type="predicted"/>
<dbReference type="RefSeq" id="WP_071160372.1">
    <property type="nucleotide sequence ID" value="NZ_MBRJ01000079.1"/>
</dbReference>
<name>A0ABX3CJR8_9BACI</name>
<dbReference type="EMBL" id="MBRJ01000079">
    <property type="protein sequence ID" value="OHX38829.1"/>
    <property type="molecule type" value="Genomic_DNA"/>
</dbReference>